<organism evidence="1 2">
    <name type="scientific">Legionella lytica</name>
    <dbReference type="NCBI Taxonomy" id="96232"/>
    <lineage>
        <taxon>Bacteria</taxon>
        <taxon>Pseudomonadati</taxon>
        <taxon>Pseudomonadota</taxon>
        <taxon>Gammaproteobacteria</taxon>
        <taxon>Legionellales</taxon>
        <taxon>Legionellaceae</taxon>
        <taxon>Legionella</taxon>
    </lineage>
</organism>
<comment type="caution">
    <text evidence="1">The sequence shown here is derived from an EMBL/GenBank/DDBJ whole genome shotgun (WGS) entry which is preliminary data.</text>
</comment>
<reference evidence="1 2" key="1">
    <citation type="submission" date="2024-08" db="EMBL/GenBank/DDBJ databases">
        <title>Draft Genome Sequence of Legionella lytica strain DSB2004, Isolated From a Fire Sprinkler System.</title>
        <authorList>
            <person name="Everhart A.D."/>
            <person name="Kidane D.T."/>
            <person name="Farone A.L."/>
            <person name="Farone M.B."/>
        </authorList>
    </citation>
    <scope>NUCLEOTIDE SEQUENCE [LARGE SCALE GENOMIC DNA]</scope>
    <source>
        <strain evidence="1 2">DSB2004</strain>
    </source>
</reference>
<dbReference type="EMBL" id="JBGORX010000007">
    <property type="protein sequence ID" value="MFJ1269531.1"/>
    <property type="molecule type" value="Genomic_DNA"/>
</dbReference>
<gene>
    <name evidence="1" type="ORF">ACD661_13270</name>
</gene>
<evidence type="ECO:0000313" key="1">
    <source>
        <dbReference type="EMBL" id="MFJ1269531.1"/>
    </source>
</evidence>
<name>A0ABW8DCH6_9GAMM</name>
<sequence length="205" mass="23355">MPFDNKLIADYTELINEELDNIAINSIEEYGQISSALQRLLPPESAVWSFLLRHLSKALFPAAAPTQLPDYIEERVSMVKYYLNTPEDYVALPENYAEYKQIMVRRIKAKISEFESLDAVQKENYMQNLALKRGTIHPSLQLLGPKLSPTAPYYAKEYEFDGCEDGSEPESYGLRGYNAGDEDSLSFEINLDVHIDYDGGQRRGL</sequence>
<dbReference type="Proteomes" id="UP001615550">
    <property type="component" value="Unassembled WGS sequence"/>
</dbReference>
<protein>
    <submittedName>
        <fullName evidence="1">Uncharacterized protein</fullName>
    </submittedName>
</protein>
<accession>A0ABW8DCH6</accession>
<proteinExistence type="predicted"/>
<keyword evidence="2" id="KW-1185">Reference proteome</keyword>
<evidence type="ECO:0000313" key="2">
    <source>
        <dbReference type="Proteomes" id="UP001615550"/>
    </source>
</evidence>
<dbReference type="RefSeq" id="WP_400188350.1">
    <property type="nucleotide sequence ID" value="NZ_JBGORX010000007.1"/>
</dbReference>